<evidence type="ECO:0000256" key="6">
    <source>
        <dbReference type="ARBA" id="ARBA00022967"/>
    </source>
</evidence>
<keyword evidence="5 8" id="KW-0067">ATP-binding</keyword>
<evidence type="ECO:0000259" key="9">
    <source>
        <dbReference type="PROSITE" id="PS50893"/>
    </source>
</evidence>
<dbReference type="eggNOG" id="COG1122">
    <property type="taxonomic scope" value="Bacteria"/>
</dbReference>
<dbReference type="PROSITE" id="PS50893">
    <property type="entry name" value="ABC_TRANSPORTER_2"/>
    <property type="match status" value="1"/>
</dbReference>
<keyword evidence="7 8" id="KW-0472">Membrane</keyword>
<evidence type="ECO:0000256" key="4">
    <source>
        <dbReference type="ARBA" id="ARBA00022741"/>
    </source>
</evidence>
<comment type="similarity">
    <text evidence="8">Belongs to the ABC transporter superfamily. Energy-coupling factor EcfA family.</text>
</comment>
<evidence type="ECO:0000256" key="3">
    <source>
        <dbReference type="ARBA" id="ARBA00022475"/>
    </source>
</evidence>
<evidence type="ECO:0000256" key="8">
    <source>
        <dbReference type="RuleBase" id="RU365104"/>
    </source>
</evidence>
<dbReference type="InterPro" id="IPR027417">
    <property type="entry name" value="P-loop_NTPase"/>
</dbReference>
<dbReference type="PANTHER" id="PTHR43553:SF27">
    <property type="entry name" value="ENERGY-COUPLING FACTOR TRANSPORTER ATP-BINDING PROTEIN ECFA2"/>
    <property type="match status" value="1"/>
</dbReference>
<dbReference type="CDD" id="cd03225">
    <property type="entry name" value="ABC_cobalt_CbiO_domain1"/>
    <property type="match status" value="1"/>
</dbReference>
<dbReference type="InterPro" id="IPR030946">
    <property type="entry name" value="EcfA2"/>
</dbReference>
<dbReference type="GO" id="GO:0042626">
    <property type="term" value="F:ATPase-coupled transmembrane transporter activity"/>
    <property type="evidence" value="ECO:0007669"/>
    <property type="project" value="TreeGrafter"/>
</dbReference>
<dbReference type="InterPro" id="IPR015856">
    <property type="entry name" value="ABC_transpr_CbiO/EcfA_su"/>
</dbReference>
<dbReference type="PROSITE" id="PS00211">
    <property type="entry name" value="ABC_TRANSPORTER_1"/>
    <property type="match status" value="1"/>
</dbReference>
<dbReference type="SMART" id="SM00382">
    <property type="entry name" value="AAA"/>
    <property type="match status" value="1"/>
</dbReference>
<dbReference type="InterPro" id="IPR050095">
    <property type="entry name" value="ECF_ABC_transporter_ATP-bd"/>
</dbReference>
<reference evidence="10 12" key="1">
    <citation type="journal article" date="2014" name="Genome Announc.">
        <title>Draft Genome Sequence of Bacillus alcalophilus AV1934, a Classic Alkaliphile Isolated from Human Feces in 1934.</title>
        <authorList>
            <person name="Attie O."/>
            <person name="Jayaprakash A."/>
            <person name="Shah H."/>
            <person name="Paulsen I.T."/>
            <person name="Morino M."/>
            <person name="Takahashi Y."/>
            <person name="Narumi I."/>
            <person name="Sachidanandam R."/>
            <person name="Satoh K."/>
            <person name="Ito M."/>
            <person name="Krulwich T.A."/>
        </authorList>
    </citation>
    <scope>NUCLEOTIDE SEQUENCE [LARGE SCALE GENOMIC DNA]</scope>
    <source>
        <strain evidence="10 12">AV1934</strain>
    </source>
</reference>
<keyword evidence="4 8" id="KW-0547">Nucleotide-binding</keyword>
<dbReference type="NCBIfam" id="TIGR04521">
    <property type="entry name" value="ECF_ATPase_2"/>
    <property type="match status" value="1"/>
</dbReference>
<dbReference type="Proteomes" id="UP000297014">
    <property type="component" value="Unassembled WGS sequence"/>
</dbReference>
<keyword evidence="2 8" id="KW-0813">Transport</keyword>
<proteinExistence type="inferred from homology"/>
<dbReference type="STRING" id="1218173.BALCAV_0205075"/>
<protein>
    <recommendedName>
        <fullName evidence="8">Energy-coupling factor transporter ATP-binding protein EcfA2</fullName>
        <ecNumber evidence="8">7.-.-.-</ecNumber>
    </recommendedName>
</protein>
<keyword evidence="12" id="KW-1185">Reference proteome</keyword>
<accession>A0A094WN83</accession>
<dbReference type="AlphaFoldDB" id="A0A094WN83"/>
<feature type="domain" description="ABC transporter" evidence="9">
    <location>
        <begin position="3"/>
        <end position="246"/>
    </location>
</feature>
<dbReference type="Proteomes" id="UP000002754">
    <property type="component" value="Unassembled WGS sequence"/>
</dbReference>
<evidence type="ECO:0000313" key="12">
    <source>
        <dbReference type="Proteomes" id="UP000002754"/>
    </source>
</evidence>
<dbReference type="InterPro" id="IPR017871">
    <property type="entry name" value="ABC_transporter-like_CS"/>
</dbReference>
<evidence type="ECO:0000256" key="5">
    <source>
        <dbReference type="ARBA" id="ARBA00022840"/>
    </source>
</evidence>
<comment type="function">
    <text evidence="8">ATP-binding (A) component of a common energy-coupling factor (ECF) ABC-transporter complex.</text>
</comment>
<dbReference type="RefSeq" id="WP_003322644.1">
    <property type="nucleotide sequence ID" value="NZ_ALPT02000012.1"/>
</dbReference>
<dbReference type="EC" id="7.-.-.-" evidence="8"/>
<evidence type="ECO:0000313" key="10">
    <source>
        <dbReference type="EMBL" id="KGA98286.1"/>
    </source>
</evidence>
<evidence type="ECO:0000256" key="7">
    <source>
        <dbReference type="ARBA" id="ARBA00023136"/>
    </source>
</evidence>
<dbReference type="NCBIfam" id="NF010155">
    <property type="entry name" value="PRK13634.1"/>
    <property type="match status" value="1"/>
</dbReference>
<dbReference type="Pfam" id="PF00005">
    <property type="entry name" value="ABC_tran"/>
    <property type="match status" value="1"/>
</dbReference>
<evidence type="ECO:0000313" key="11">
    <source>
        <dbReference type="EMBL" id="THG89882.1"/>
    </source>
</evidence>
<dbReference type="FunFam" id="3.40.50.300:FF:000224">
    <property type="entry name" value="Energy-coupling factor transporter ATP-binding protein EcfA"/>
    <property type="match status" value="1"/>
</dbReference>
<comment type="subcellular location">
    <subcellularLocation>
        <location evidence="1 8">Cell membrane</location>
        <topology evidence="1 8">Peripheral membrane protein</topology>
    </subcellularLocation>
</comment>
<keyword evidence="3 8" id="KW-1003">Cell membrane</keyword>
<dbReference type="EMBL" id="ALPT02000012">
    <property type="protein sequence ID" value="KGA98286.1"/>
    <property type="molecule type" value="Genomic_DNA"/>
</dbReference>
<evidence type="ECO:0000313" key="13">
    <source>
        <dbReference type="Proteomes" id="UP000297014"/>
    </source>
</evidence>
<keyword evidence="6" id="KW-1278">Translocase</keyword>
<dbReference type="InterPro" id="IPR003593">
    <property type="entry name" value="AAA+_ATPase"/>
</dbReference>
<evidence type="ECO:0000256" key="1">
    <source>
        <dbReference type="ARBA" id="ARBA00004202"/>
    </source>
</evidence>
<dbReference type="OrthoDB" id="9784332at2"/>
<name>A0A094WN83_ALKAL</name>
<dbReference type="InterPro" id="IPR003439">
    <property type="entry name" value="ABC_transporter-like_ATP-bd"/>
</dbReference>
<gene>
    <name evidence="10" type="primary">cbiO</name>
    <name evidence="11" type="ORF">AJ85_14420</name>
    <name evidence="10" type="ORF">BALCAV_0205075</name>
</gene>
<dbReference type="GO" id="GO:0043190">
    <property type="term" value="C:ATP-binding cassette (ABC) transporter complex"/>
    <property type="evidence" value="ECO:0007669"/>
    <property type="project" value="TreeGrafter"/>
</dbReference>
<sequence>MDIKLEQVEHLYMAGTPFEKKALKEINVEIPSGSFTAVIGHTGSGKSTFIQHLNGLLKPTKGTVQVGSFVIKAGEKFTDYKSLRQKVGMVFQYPEHQLFEETVRKDICFGPRNFGMSEQLAEERMMEILPKVGLDESLLESSPFQLSGGQMRRVAIAGVLVSLPEVLVLDEPTAGLDPEGRETMLDLFARYHQEHDTTTILITHQMEDAARYADYFIVLDQGKVEMVGTRDEIFRQVDKLRGFGLSLPEEVEFLYAFKEKFSLTDDELYYDLDNVVAYIDRHLSEKESP</sequence>
<reference evidence="11 13" key="2">
    <citation type="submission" date="2014-01" db="EMBL/GenBank/DDBJ databases">
        <title>Draft genome sequencing of Bacillus alcalophilus CGMCC 1.3604.</title>
        <authorList>
            <person name="Yang J."/>
            <person name="Diao L."/>
            <person name="Yang S."/>
        </authorList>
    </citation>
    <scope>NUCLEOTIDE SEQUENCE [LARGE SCALE GENOMIC DNA]</scope>
    <source>
        <strain evidence="11 13">CGMCC 1.3604</strain>
    </source>
</reference>
<dbReference type="PANTHER" id="PTHR43553">
    <property type="entry name" value="HEAVY METAL TRANSPORTER"/>
    <property type="match status" value="1"/>
</dbReference>
<dbReference type="GO" id="GO:0005524">
    <property type="term" value="F:ATP binding"/>
    <property type="evidence" value="ECO:0007669"/>
    <property type="project" value="UniProtKB-UniRule"/>
</dbReference>
<dbReference type="EMBL" id="JALP01000191">
    <property type="protein sequence ID" value="THG89882.1"/>
    <property type="molecule type" value="Genomic_DNA"/>
</dbReference>
<organism evidence="10 12">
    <name type="scientific">Alkalihalobacillus alcalophilus ATCC 27647 = CGMCC 1.3604</name>
    <dbReference type="NCBI Taxonomy" id="1218173"/>
    <lineage>
        <taxon>Bacteria</taxon>
        <taxon>Bacillati</taxon>
        <taxon>Bacillota</taxon>
        <taxon>Bacilli</taxon>
        <taxon>Bacillales</taxon>
        <taxon>Bacillaceae</taxon>
        <taxon>Alkalihalobacillus</taxon>
    </lineage>
</organism>
<comment type="subunit">
    <text evidence="8">Forms a stable energy-coupling factor (ECF) transporter complex composed of 2 membrane-embedded substrate-binding proteins (S component), 2 ATP-binding proteins (A component) and 2 transmembrane proteins (T component).</text>
</comment>
<dbReference type="Gene3D" id="3.40.50.300">
    <property type="entry name" value="P-loop containing nucleotide triphosphate hydrolases"/>
    <property type="match status" value="1"/>
</dbReference>
<dbReference type="GO" id="GO:0016887">
    <property type="term" value="F:ATP hydrolysis activity"/>
    <property type="evidence" value="ECO:0007669"/>
    <property type="project" value="InterPro"/>
</dbReference>
<dbReference type="GO" id="GO:0015087">
    <property type="term" value="F:cobalt ion transmembrane transporter activity"/>
    <property type="evidence" value="ECO:0007669"/>
    <property type="project" value="UniProtKB-ARBA"/>
</dbReference>
<dbReference type="SUPFAM" id="SSF52540">
    <property type="entry name" value="P-loop containing nucleoside triphosphate hydrolases"/>
    <property type="match status" value="1"/>
</dbReference>
<comment type="caution">
    <text evidence="10">The sequence shown here is derived from an EMBL/GenBank/DDBJ whole genome shotgun (WGS) entry which is preliminary data.</text>
</comment>
<evidence type="ECO:0000256" key="2">
    <source>
        <dbReference type="ARBA" id="ARBA00022448"/>
    </source>
</evidence>